<reference evidence="3" key="1">
    <citation type="submission" date="2017-09" db="EMBL/GenBank/DDBJ databases">
        <title>Depth-based differentiation of microbial function through sediment-hosted aquifers and enrichment of novel symbionts in the deep terrestrial subsurface.</title>
        <authorList>
            <person name="Probst A.J."/>
            <person name="Ladd B."/>
            <person name="Jarett J.K."/>
            <person name="Geller-Mcgrath D.E."/>
            <person name="Sieber C.M.K."/>
            <person name="Emerson J.B."/>
            <person name="Anantharaman K."/>
            <person name="Thomas B.C."/>
            <person name="Malmstrom R."/>
            <person name="Stieglmeier M."/>
            <person name="Klingl A."/>
            <person name="Woyke T."/>
            <person name="Ryan C.M."/>
            <person name="Banfield J.F."/>
        </authorList>
    </citation>
    <scope>NUCLEOTIDE SEQUENCE [LARGE SCALE GENOMIC DNA]</scope>
</reference>
<accession>A0A2M7CIL6</accession>
<protein>
    <submittedName>
        <fullName evidence="2">Uncharacterized protein</fullName>
    </submittedName>
</protein>
<evidence type="ECO:0000313" key="3">
    <source>
        <dbReference type="Proteomes" id="UP000229966"/>
    </source>
</evidence>
<evidence type="ECO:0000313" key="2">
    <source>
        <dbReference type="EMBL" id="PIV25475.1"/>
    </source>
</evidence>
<feature type="region of interest" description="Disordered" evidence="1">
    <location>
        <begin position="1"/>
        <end position="21"/>
    </location>
</feature>
<proteinExistence type="predicted"/>
<gene>
    <name evidence="2" type="ORF">COS38_01565</name>
</gene>
<evidence type="ECO:0000256" key="1">
    <source>
        <dbReference type="SAM" id="MobiDB-lite"/>
    </source>
</evidence>
<dbReference type="EMBL" id="PEUM01000039">
    <property type="protein sequence ID" value="PIV25475.1"/>
    <property type="molecule type" value="Genomic_DNA"/>
</dbReference>
<organism evidence="2 3">
    <name type="scientific">Candidatus Berkelbacteria bacterium CG03_land_8_20_14_0_80_40_36</name>
    <dbReference type="NCBI Taxonomy" id="1974509"/>
    <lineage>
        <taxon>Bacteria</taxon>
        <taxon>Candidatus Berkelbacteria</taxon>
    </lineage>
</organism>
<comment type="caution">
    <text evidence="2">The sequence shown here is derived from an EMBL/GenBank/DDBJ whole genome shotgun (WGS) entry which is preliminary data.</text>
</comment>
<dbReference type="AlphaFoldDB" id="A0A2M7CIL6"/>
<name>A0A2M7CIL6_9BACT</name>
<sequence>MPATDLVPIGDKTPRQDTVHKPRRHQQKLIDARDFRQTFTIGEHYQAKAQKSIKRSGIVVTVMTKKRNICAGFVPQSLIPESIYEGFFHYLVFVESSPNSPKRWYKVELIKVDYQEQFLTFKIICEIKAPYHKY</sequence>
<dbReference type="Proteomes" id="UP000229966">
    <property type="component" value="Unassembled WGS sequence"/>
</dbReference>